<dbReference type="InterPro" id="IPR043135">
    <property type="entry name" value="Fur_C"/>
</dbReference>
<dbReference type="GO" id="GO:0005829">
    <property type="term" value="C:cytosol"/>
    <property type="evidence" value="ECO:0007669"/>
    <property type="project" value="TreeGrafter"/>
</dbReference>
<dbReference type="RefSeq" id="WP_023432599.1">
    <property type="nucleotide sequence ID" value="NZ_AWXZ01000035.1"/>
</dbReference>
<keyword evidence="4 8" id="KW-0805">Transcription regulation</keyword>
<keyword evidence="6 8" id="KW-0804">Transcription</keyword>
<gene>
    <name evidence="8" type="primary">fur</name>
    <name evidence="9" type="ORF">N177_2470</name>
</gene>
<name>V4RCZ7_9HYPH</name>
<evidence type="ECO:0000256" key="3">
    <source>
        <dbReference type="ARBA" id="ARBA00022833"/>
    </source>
</evidence>
<dbReference type="InterPro" id="IPR036390">
    <property type="entry name" value="WH_DNA-bd_sf"/>
</dbReference>
<dbReference type="OrthoDB" id="9801127at2"/>
<dbReference type="InterPro" id="IPR036388">
    <property type="entry name" value="WH-like_DNA-bd_sf"/>
</dbReference>
<dbReference type="PANTHER" id="PTHR33202">
    <property type="entry name" value="ZINC UPTAKE REGULATION PROTEIN"/>
    <property type="match status" value="1"/>
</dbReference>
<dbReference type="GO" id="GO:0045892">
    <property type="term" value="P:negative regulation of DNA-templated transcription"/>
    <property type="evidence" value="ECO:0007669"/>
    <property type="project" value="TreeGrafter"/>
</dbReference>
<dbReference type="SUPFAM" id="SSF46785">
    <property type="entry name" value="Winged helix' DNA-binding domain"/>
    <property type="match status" value="1"/>
</dbReference>
<feature type="binding site" evidence="7">
    <location>
        <position position="112"/>
    </location>
    <ligand>
        <name>Zn(2+)</name>
        <dbReference type="ChEBI" id="CHEBI:29105"/>
    </ligand>
</feature>
<keyword evidence="7 8" id="KW-0479">Metal-binding</keyword>
<evidence type="ECO:0000256" key="1">
    <source>
        <dbReference type="ARBA" id="ARBA00007957"/>
    </source>
</evidence>
<comment type="cofactor">
    <cofactor evidence="7">
        <name>Zn(2+)</name>
        <dbReference type="ChEBI" id="CHEBI:29105"/>
    </cofactor>
    <text evidence="7">Binds 1 zinc ion per subunit.</text>
</comment>
<proteinExistence type="inferred from homology"/>
<dbReference type="GO" id="GO:0000976">
    <property type="term" value="F:transcription cis-regulatory region binding"/>
    <property type="evidence" value="ECO:0007669"/>
    <property type="project" value="TreeGrafter"/>
</dbReference>
<keyword evidence="2 8" id="KW-0678">Repressor</keyword>
<evidence type="ECO:0000256" key="7">
    <source>
        <dbReference type="PIRSR" id="PIRSR602481-1"/>
    </source>
</evidence>
<evidence type="ECO:0000256" key="5">
    <source>
        <dbReference type="ARBA" id="ARBA00023125"/>
    </source>
</evidence>
<comment type="caution">
    <text evidence="9">The sequence shown here is derived from an EMBL/GenBank/DDBJ whole genome shotgun (WGS) entry which is preliminary data.</text>
</comment>
<dbReference type="GO" id="GO:0008270">
    <property type="term" value="F:zinc ion binding"/>
    <property type="evidence" value="ECO:0007669"/>
    <property type="project" value="TreeGrafter"/>
</dbReference>
<evidence type="ECO:0000256" key="2">
    <source>
        <dbReference type="ARBA" id="ARBA00022491"/>
    </source>
</evidence>
<dbReference type="Gene3D" id="3.30.1490.190">
    <property type="match status" value="1"/>
</dbReference>
<dbReference type="InterPro" id="IPR002481">
    <property type="entry name" value="FUR"/>
</dbReference>
<dbReference type="eggNOG" id="COG0735">
    <property type="taxonomic scope" value="Bacteria"/>
</dbReference>
<evidence type="ECO:0000313" key="10">
    <source>
        <dbReference type="Proteomes" id="UP000017819"/>
    </source>
</evidence>
<dbReference type="CDD" id="cd07153">
    <property type="entry name" value="Fur_like"/>
    <property type="match status" value="1"/>
</dbReference>
<protein>
    <recommendedName>
        <fullName evidence="8">Ferric uptake regulation protein</fullName>
    </recommendedName>
</protein>
<keyword evidence="10" id="KW-1185">Reference proteome</keyword>
<keyword evidence="8" id="KW-0963">Cytoplasm</keyword>
<dbReference type="Gene3D" id="1.10.10.10">
    <property type="entry name" value="Winged helix-like DNA-binding domain superfamily/Winged helix DNA-binding domain"/>
    <property type="match status" value="1"/>
</dbReference>
<feature type="binding site" evidence="7">
    <location>
        <position position="115"/>
    </location>
    <ligand>
        <name>Zn(2+)</name>
        <dbReference type="ChEBI" id="CHEBI:29105"/>
    </ligand>
</feature>
<dbReference type="Pfam" id="PF01475">
    <property type="entry name" value="FUR"/>
    <property type="match status" value="1"/>
</dbReference>
<dbReference type="Proteomes" id="UP000017819">
    <property type="component" value="Unassembled WGS sequence"/>
</dbReference>
<comment type="similarity">
    <text evidence="1 8">Belongs to the Fur family.</text>
</comment>
<keyword evidence="3 7" id="KW-0862">Zinc</keyword>
<feature type="binding site" evidence="7">
    <location>
        <position position="155"/>
    </location>
    <ligand>
        <name>Zn(2+)</name>
        <dbReference type="ChEBI" id="CHEBI:29105"/>
    </ligand>
</feature>
<evidence type="ECO:0000313" key="9">
    <source>
        <dbReference type="EMBL" id="ESR24021.1"/>
    </source>
</evidence>
<reference evidence="9 10" key="1">
    <citation type="journal article" date="2014" name="Genome Announc.">
        <title>Draft Genome Sequence of Lutibaculum baratangense Strain AMV1T, Isolated from a Mud Volcano in Andamans, India.</title>
        <authorList>
            <person name="Singh A."/>
            <person name="Sreenivas A."/>
            <person name="Sathyanarayana Reddy G."/>
            <person name="Pinnaka A.K."/>
            <person name="Shivaji S."/>
        </authorList>
    </citation>
    <scope>NUCLEOTIDE SEQUENCE [LARGE SCALE GENOMIC DNA]</scope>
    <source>
        <strain evidence="9 10">AMV1</strain>
    </source>
</reference>
<evidence type="ECO:0000256" key="8">
    <source>
        <dbReference type="RuleBase" id="RU364037"/>
    </source>
</evidence>
<accession>V4RCZ7</accession>
<organism evidence="9 10">
    <name type="scientific">Lutibaculum baratangense AMV1</name>
    <dbReference type="NCBI Taxonomy" id="631454"/>
    <lineage>
        <taxon>Bacteria</taxon>
        <taxon>Pseudomonadati</taxon>
        <taxon>Pseudomonadota</taxon>
        <taxon>Alphaproteobacteria</taxon>
        <taxon>Hyphomicrobiales</taxon>
        <taxon>Tepidamorphaceae</taxon>
        <taxon>Lutibaculum</taxon>
    </lineage>
</organism>
<dbReference type="GO" id="GO:1900376">
    <property type="term" value="P:regulation of secondary metabolite biosynthetic process"/>
    <property type="evidence" value="ECO:0007669"/>
    <property type="project" value="TreeGrafter"/>
</dbReference>
<keyword evidence="8" id="KW-0408">Iron</keyword>
<dbReference type="PANTHER" id="PTHR33202:SF6">
    <property type="entry name" value="ZINC UPTAKE REGULATION PROTEIN"/>
    <property type="match status" value="1"/>
</dbReference>
<comment type="subunit">
    <text evidence="8">Homodimer.</text>
</comment>
<dbReference type="EMBL" id="AWXZ01000035">
    <property type="protein sequence ID" value="ESR24021.1"/>
    <property type="molecule type" value="Genomic_DNA"/>
</dbReference>
<dbReference type="AlphaFoldDB" id="V4RCZ7"/>
<feature type="binding site" evidence="7">
    <location>
        <position position="152"/>
    </location>
    <ligand>
        <name>Zn(2+)</name>
        <dbReference type="ChEBI" id="CHEBI:29105"/>
    </ligand>
</feature>
<sequence>MTGFPKPDHDHRACAADVLKRADRLCRSRGARLTDSRAKVLDVLARGHQPVGAYEIVDALAEGGQRPAPVTVYRALDFLVSQGLAHRIESRNAFVACMTGTQEHGTAAFLICRRCGVVAEVAADELSQPVARVCERHRFEAESSVIEIEGLCGNCRDA</sequence>
<dbReference type="PATRIC" id="fig|631454.5.peg.2439"/>
<comment type="subcellular location">
    <subcellularLocation>
        <location evidence="8">Cytoplasm</location>
    </subcellularLocation>
</comment>
<keyword evidence="5 8" id="KW-0238">DNA-binding</keyword>
<dbReference type="STRING" id="631454.N177_2470"/>
<dbReference type="GO" id="GO:0003700">
    <property type="term" value="F:DNA-binding transcription factor activity"/>
    <property type="evidence" value="ECO:0007669"/>
    <property type="project" value="UniProtKB-UniRule"/>
</dbReference>
<evidence type="ECO:0000256" key="4">
    <source>
        <dbReference type="ARBA" id="ARBA00023015"/>
    </source>
</evidence>
<evidence type="ECO:0000256" key="6">
    <source>
        <dbReference type="ARBA" id="ARBA00023163"/>
    </source>
</evidence>